<evidence type="ECO:0000256" key="8">
    <source>
        <dbReference type="ARBA" id="ARBA00047899"/>
    </source>
</evidence>
<dbReference type="OrthoDB" id="377346at2759"/>
<dbReference type="EC" id="2.7.11.1" evidence="1 13"/>
<keyword evidence="6 13" id="KW-0418">Kinase</keyword>
<dbReference type="GO" id="GO:0005524">
    <property type="term" value="F:ATP binding"/>
    <property type="evidence" value="ECO:0007669"/>
    <property type="project" value="UniProtKB-UniRule"/>
</dbReference>
<evidence type="ECO:0000256" key="1">
    <source>
        <dbReference type="ARBA" id="ARBA00012513"/>
    </source>
</evidence>
<dbReference type="GO" id="GO:1990758">
    <property type="term" value="P:mitotic sister chromatid biorientation"/>
    <property type="evidence" value="ECO:0007669"/>
    <property type="project" value="EnsemblFungi"/>
</dbReference>
<dbReference type="Pfam" id="PF00069">
    <property type="entry name" value="Pkinase"/>
    <property type="match status" value="1"/>
</dbReference>
<keyword evidence="4 13" id="KW-0808">Transferase</keyword>
<proteinExistence type="inferred from homology"/>
<dbReference type="SUPFAM" id="SSF56112">
    <property type="entry name" value="Protein kinase-like (PK-like)"/>
    <property type="match status" value="1"/>
</dbReference>
<dbReference type="InterPro" id="IPR000719">
    <property type="entry name" value="Prot_kinase_dom"/>
</dbReference>
<dbReference type="GO" id="GO:1902115">
    <property type="term" value="P:regulation of organelle assembly"/>
    <property type="evidence" value="ECO:0007669"/>
    <property type="project" value="UniProtKB-ARBA"/>
</dbReference>
<evidence type="ECO:0000256" key="13">
    <source>
        <dbReference type="RuleBase" id="RU367134"/>
    </source>
</evidence>
<dbReference type="PIRSF" id="PIRSF000654">
    <property type="entry name" value="Integrin-linked_kinase"/>
    <property type="match status" value="1"/>
</dbReference>
<protein>
    <recommendedName>
        <fullName evidence="2 13">Aurora kinase</fullName>
        <ecNumber evidence="1 13">2.7.11.1</ecNumber>
    </recommendedName>
</protein>
<evidence type="ECO:0000256" key="9">
    <source>
        <dbReference type="ARBA" id="ARBA00048679"/>
    </source>
</evidence>
<dbReference type="GO" id="GO:0033316">
    <property type="term" value="P:meiotic spindle assembly checkpoint signaling"/>
    <property type="evidence" value="ECO:0007669"/>
    <property type="project" value="EnsemblFungi"/>
</dbReference>
<dbReference type="GO" id="GO:0051316">
    <property type="term" value="P:attachment of meiotic spindle microtubules to kinetochore"/>
    <property type="evidence" value="ECO:0007669"/>
    <property type="project" value="EnsemblFungi"/>
</dbReference>
<evidence type="ECO:0000256" key="3">
    <source>
        <dbReference type="ARBA" id="ARBA00022527"/>
    </source>
</evidence>
<comment type="caution">
    <text evidence="15">The sequence shown here is derived from an EMBL/GenBank/DDBJ whole genome shotgun (WGS) entry which is preliminary data.</text>
</comment>
<dbReference type="Gene3D" id="1.10.510.10">
    <property type="entry name" value="Transferase(Phosphotransferase) domain 1"/>
    <property type="match status" value="1"/>
</dbReference>
<evidence type="ECO:0000256" key="2">
    <source>
        <dbReference type="ARBA" id="ARBA00021157"/>
    </source>
</evidence>
<dbReference type="GO" id="GO:0000939">
    <property type="term" value="C:inner kinetochore"/>
    <property type="evidence" value="ECO:0007669"/>
    <property type="project" value="EnsemblFungi"/>
</dbReference>
<comment type="catalytic activity">
    <reaction evidence="9 13">
        <text>L-seryl-[protein] + ATP = O-phospho-L-seryl-[protein] + ADP + H(+)</text>
        <dbReference type="Rhea" id="RHEA:17989"/>
        <dbReference type="Rhea" id="RHEA-COMP:9863"/>
        <dbReference type="Rhea" id="RHEA-COMP:11604"/>
        <dbReference type="ChEBI" id="CHEBI:15378"/>
        <dbReference type="ChEBI" id="CHEBI:29999"/>
        <dbReference type="ChEBI" id="CHEBI:30616"/>
        <dbReference type="ChEBI" id="CHEBI:83421"/>
        <dbReference type="ChEBI" id="CHEBI:456216"/>
        <dbReference type="EC" id="2.7.11.1"/>
    </reaction>
</comment>
<feature type="cross-link" description="Glycyl lysine isopeptide (Lys-Gly) (interchain with G-Cter in SUMO2)" evidence="12">
    <location>
        <position position="133"/>
    </location>
</feature>
<feature type="binding site" evidence="11">
    <location>
        <position position="149"/>
    </location>
    <ligand>
        <name>ATP</name>
        <dbReference type="ChEBI" id="CHEBI:30616"/>
    </ligand>
</feature>
<dbReference type="CDD" id="cd14007">
    <property type="entry name" value="STKc_Aurora"/>
    <property type="match status" value="1"/>
</dbReference>
<keyword evidence="16" id="KW-1185">Reference proteome</keyword>
<feature type="binding site" evidence="11">
    <location>
        <begin position="87"/>
        <end position="89"/>
    </location>
    <ligand>
        <name>ATP</name>
        <dbReference type="ChEBI" id="CHEBI:30616"/>
    </ligand>
</feature>
<dbReference type="GO" id="GO:0120110">
    <property type="term" value="P:interphase mitotic telomere clustering"/>
    <property type="evidence" value="ECO:0007669"/>
    <property type="project" value="EnsemblFungi"/>
</dbReference>
<gene>
    <name evidence="15" type="ORF">M153_2500023940</name>
</gene>
<evidence type="ECO:0000256" key="10">
    <source>
        <dbReference type="PIRSR" id="PIRSR630616-1"/>
    </source>
</evidence>
<evidence type="ECO:0000313" key="15">
    <source>
        <dbReference type="EMBL" id="KRH95128.1"/>
    </source>
</evidence>
<feature type="binding site" evidence="11">
    <location>
        <position position="38"/>
    </location>
    <ligand>
        <name>ATP</name>
        <dbReference type="ChEBI" id="CHEBI:30616"/>
    </ligand>
</feature>
<dbReference type="GO" id="GO:1903380">
    <property type="term" value="P:positive regulation of mitotic chromosome condensation"/>
    <property type="evidence" value="ECO:0007669"/>
    <property type="project" value="EnsemblFungi"/>
</dbReference>
<dbReference type="VEuPathDB" id="MicrosporidiaDB:M153_2500023940"/>
<dbReference type="GO" id="GO:1902412">
    <property type="term" value="P:regulation of mitotic cytokinesis"/>
    <property type="evidence" value="ECO:0007669"/>
    <property type="project" value="EnsemblFungi"/>
</dbReference>
<dbReference type="PROSITE" id="PS50011">
    <property type="entry name" value="PROTEIN_KINASE_DOM"/>
    <property type="match status" value="1"/>
</dbReference>
<dbReference type="GO" id="GO:1990385">
    <property type="term" value="C:meiotic spindle midzone"/>
    <property type="evidence" value="ECO:0007669"/>
    <property type="project" value="EnsemblFungi"/>
</dbReference>
<dbReference type="GO" id="GO:1990023">
    <property type="term" value="C:mitotic spindle midzone"/>
    <property type="evidence" value="ECO:0007669"/>
    <property type="project" value="EnsemblFungi"/>
</dbReference>
<keyword evidence="5 11" id="KW-0547">Nucleotide-binding</keyword>
<accession>A0A0R0M1C0</accession>
<dbReference type="GO" id="GO:0090267">
    <property type="term" value="P:positive regulation of mitotic cell cycle spindle assembly checkpoint"/>
    <property type="evidence" value="ECO:0007669"/>
    <property type="project" value="EnsemblFungi"/>
</dbReference>
<dbReference type="PROSITE" id="PS00108">
    <property type="entry name" value="PROTEIN_KINASE_ST"/>
    <property type="match status" value="1"/>
</dbReference>
<dbReference type="GO" id="GO:1904967">
    <property type="term" value="P:regulation of spindle attachment to meiosis I kinetochore"/>
    <property type="evidence" value="ECO:0007669"/>
    <property type="project" value="EnsemblFungi"/>
</dbReference>
<comment type="catalytic activity">
    <reaction evidence="8 13">
        <text>L-threonyl-[protein] + ATP = O-phospho-L-threonyl-[protein] + ADP + H(+)</text>
        <dbReference type="Rhea" id="RHEA:46608"/>
        <dbReference type="Rhea" id="RHEA-COMP:11060"/>
        <dbReference type="Rhea" id="RHEA-COMP:11605"/>
        <dbReference type="ChEBI" id="CHEBI:15378"/>
        <dbReference type="ChEBI" id="CHEBI:30013"/>
        <dbReference type="ChEBI" id="CHEBI:30616"/>
        <dbReference type="ChEBI" id="CHEBI:61977"/>
        <dbReference type="ChEBI" id="CHEBI:456216"/>
        <dbReference type="EC" id="2.7.11.1"/>
    </reaction>
</comment>
<dbReference type="InterPro" id="IPR011009">
    <property type="entry name" value="Kinase-like_dom_sf"/>
</dbReference>
<dbReference type="AlphaFoldDB" id="A0A0R0M1C0"/>
<reference evidence="15 16" key="1">
    <citation type="submission" date="2015-07" db="EMBL/GenBank/DDBJ databases">
        <title>The genome of Pseudoloma neurophilia, a relevant intracellular parasite of the zebrafish.</title>
        <authorList>
            <person name="Ndikumana S."/>
            <person name="Pelin A."/>
            <person name="Sanders J."/>
            <person name="Corradi N."/>
        </authorList>
    </citation>
    <scope>NUCLEOTIDE SEQUENCE [LARGE SCALE GENOMIC DNA]</scope>
    <source>
        <strain evidence="15 16">MK1</strain>
    </source>
</reference>
<dbReference type="GO" id="GO:0140602">
    <property type="term" value="C:nucleolar peripheral inclusion body"/>
    <property type="evidence" value="ECO:0007669"/>
    <property type="project" value="EnsemblFungi"/>
</dbReference>
<dbReference type="FunFam" id="1.10.510.10:FF:000235">
    <property type="entry name" value="Serine/threonine-protein kinase ark1"/>
    <property type="match status" value="1"/>
</dbReference>
<comment type="similarity">
    <text evidence="13">Belongs to the protein kinase superfamily. Ser/Thr protein kinase family. Aurora subfamily.</text>
</comment>
<evidence type="ECO:0000259" key="14">
    <source>
        <dbReference type="PROSITE" id="PS50011"/>
    </source>
</evidence>
<evidence type="ECO:0000256" key="11">
    <source>
        <dbReference type="PIRSR" id="PIRSR630616-2"/>
    </source>
</evidence>
<dbReference type="GO" id="GO:0140429">
    <property type="term" value="P:positive regulation of mitotic sister chromatid biorientation"/>
    <property type="evidence" value="ECO:0007669"/>
    <property type="project" value="EnsemblFungi"/>
</dbReference>
<name>A0A0R0M1C0_9MICR</name>
<feature type="active site" description="Proton acceptor" evidence="10">
    <location>
        <position position="131"/>
    </location>
</feature>
<evidence type="ECO:0000256" key="6">
    <source>
        <dbReference type="ARBA" id="ARBA00022777"/>
    </source>
</evidence>
<dbReference type="GO" id="GO:0000781">
    <property type="term" value="C:chromosome, telomeric region"/>
    <property type="evidence" value="ECO:0007669"/>
    <property type="project" value="EnsemblFungi"/>
</dbReference>
<evidence type="ECO:0000256" key="5">
    <source>
        <dbReference type="ARBA" id="ARBA00022741"/>
    </source>
</evidence>
<keyword evidence="3 13" id="KW-0723">Serine/threonine-protein kinase</keyword>
<organism evidence="15 16">
    <name type="scientific">Pseudoloma neurophilia</name>
    <dbReference type="NCBI Taxonomy" id="146866"/>
    <lineage>
        <taxon>Eukaryota</taxon>
        <taxon>Fungi</taxon>
        <taxon>Fungi incertae sedis</taxon>
        <taxon>Microsporidia</taxon>
        <taxon>Pseudoloma</taxon>
    </lineage>
</organism>
<dbReference type="SMART" id="SM00220">
    <property type="entry name" value="S_TKc"/>
    <property type="match status" value="1"/>
</dbReference>
<dbReference type="InterPro" id="IPR030616">
    <property type="entry name" value="Aur-like"/>
</dbReference>
<evidence type="ECO:0000256" key="4">
    <source>
        <dbReference type="ARBA" id="ARBA00022679"/>
    </source>
</evidence>
<dbReference type="GO" id="GO:0007094">
    <property type="term" value="P:mitotic spindle assembly checkpoint signaling"/>
    <property type="evidence" value="ECO:0007669"/>
    <property type="project" value="EnsemblFungi"/>
</dbReference>
<evidence type="ECO:0000256" key="7">
    <source>
        <dbReference type="ARBA" id="ARBA00022840"/>
    </source>
</evidence>
<evidence type="ECO:0000256" key="12">
    <source>
        <dbReference type="PIRSR" id="PIRSR630616-3"/>
    </source>
</evidence>
<dbReference type="EMBL" id="LGUB01000005">
    <property type="protein sequence ID" value="KRH95128.1"/>
    <property type="molecule type" value="Genomic_DNA"/>
</dbReference>
<sequence length="264" mass="30941">MKNWTLDDFELGAPLGAGQFGQVWLAKEKKSGFIISLKIIDKNIIRDNENFKHLRRELEIQSKLNCPYILKYYGHFHDKKNIYLIIEYAKGELFRKLSEKGRFDDRTASLYIYQVLLALKNMHENKIIHRDLKPENILIGFDGKLRIADFGWAVCNLDNKRATFCGTHEYLSPEMIDKSLHNEKVDMWCVGILTYELLSGSTPFQAPDRSSREAYRRIKNLEFDIPSYLSKTARTFISRLLVVENKLRPSAIEMLNDPWILQYQ</sequence>
<feature type="domain" description="Protein kinase" evidence="14">
    <location>
        <begin position="9"/>
        <end position="260"/>
    </location>
</feature>
<dbReference type="GO" id="GO:0035175">
    <property type="term" value="F:histone H3S10 kinase activity"/>
    <property type="evidence" value="ECO:0007669"/>
    <property type="project" value="EnsemblFungi"/>
</dbReference>
<dbReference type="InterPro" id="IPR008271">
    <property type="entry name" value="Ser/Thr_kinase_AS"/>
</dbReference>
<dbReference type="Proteomes" id="UP000051530">
    <property type="component" value="Unassembled WGS sequence"/>
</dbReference>
<dbReference type="FunFam" id="3.30.200.20:FF:000042">
    <property type="entry name" value="Aurora kinase A"/>
    <property type="match status" value="1"/>
</dbReference>
<evidence type="ECO:0000313" key="16">
    <source>
        <dbReference type="Proteomes" id="UP000051530"/>
    </source>
</evidence>
<dbReference type="GO" id="GO:1905824">
    <property type="term" value="P:positive regulation of mitotic sister chromatid arm separation"/>
    <property type="evidence" value="ECO:0007669"/>
    <property type="project" value="EnsemblFungi"/>
</dbReference>
<dbReference type="PANTHER" id="PTHR24350">
    <property type="entry name" value="SERINE/THREONINE-PROTEIN KINASE IAL-RELATED"/>
    <property type="match status" value="1"/>
</dbReference>
<dbReference type="GO" id="GO:0010971">
    <property type="term" value="P:positive regulation of G2/M transition of mitotic cell cycle"/>
    <property type="evidence" value="ECO:0007669"/>
    <property type="project" value="EnsemblFungi"/>
</dbReference>
<dbReference type="GO" id="GO:0032133">
    <property type="term" value="C:chromosome passenger complex"/>
    <property type="evidence" value="ECO:0007669"/>
    <property type="project" value="EnsemblFungi"/>
</dbReference>
<feature type="binding site" evidence="11">
    <location>
        <begin position="135"/>
        <end position="136"/>
    </location>
    <ligand>
        <name>ATP</name>
        <dbReference type="ChEBI" id="CHEBI:30616"/>
    </ligand>
</feature>
<keyword evidence="7 11" id="KW-0067">ATP-binding</keyword>